<feature type="domain" description="Aminoacyl-transfer RNA synthetases class-II family profile" evidence="12">
    <location>
        <begin position="240"/>
        <end position="490"/>
    </location>
</feature>
<name>A0A2R6BZ14_9ARCH</name>
<dbReference type="CDD" id="cd00496">
    <property type="entry name" value="PheRS_alpha_core"/>
    <property type="match status" value="1"/>
</dbReference>
<dbReference type="NCBIfam" id="NF003210">
    <property type="entry name" value="PRK04172.1"/>
    <property type="match status" value="1"/>
</dbReference>
<reference evidence="13 14" key="1">
    <citation type="submission" date="2017-04" db="EMBL/GenBank/DDBJ databases">
        <title>Novel microbial lineages endemic to geothermal iron-oxide mats fill important gaps in the evolutionary history of Archaea.</title>
        <authorList>
            <person name="Jay Z.J."/>
            <person name="Beam J.P."/>
            <person name="Dlakic M."/>
            <person name="Rusch D.B."/>
            <person name="Kozubal M.A."/>
            <person name="Inskeep W.P."/>
        </authorList>
    </citation>
    <scope>NUCLEOTIDE SEQUENCE [LARGE SCALE GENOMIC DNA]</scope>
    <source>
        <strain evidence="13">ECH_B_SAG-G16</strain>
    </source>
</reference>
<keyword evidence="10" id="KW-0648">Protein biosynthesis</keyword>
<dbReference type="InterPro" id="IPR006195">
    <property type="entry name" value="aa-tRNA-synth_II"/>
</dbReference>
<organism evidence="13 14">
    <name type="scientific">Candidatus Marsarchaeota G2 archaeon ECH_B_SAG-G16</name>
    <dbReference type="NCBI Taxonomy" id="1978167"/>
    <lineage>
        <taxon>Archaea</taxon>
        <taxon>Candidatus Marsarchaeota</taxon>
        <taxon>Candidatus Marsarchaeota group 2</taxon>
    </lineage>
</organism>
<evidence type="ECO:0000256" key="11">
    <source>
        <dbReference type="ARBA" id="ARBA00023146"/>
    </source>
</evidence>
<evidence type="ECO:0000313" key="14">
    <source>
        <dbReference type="Proteomes" id="UP000241886"/>
    </source>
</evidence>
<accession>A0A2R6BZ14</accession>
<keyword evidence="5" id="KW-0436">Ligase</keyword>
<evidence type="ECO:0000256" key="9">
    <source>
        <dbReference type="ARBA" id="ARBA00022842"/>
    </source>
</evidence>
<dbReference type="EC" id="6.1.1.20" evidence="3"/>
<sequence length="501" mass="57723">MSMVIYLTEIEKKIFDFILAKGRTSHEELCNAFDRPKSFVASILDSLEKKGLIKSFKVEVQKAVLTRRGEDLTQLPEDLIYESLSRKVSIDEIKGLIQMKEEDFNAGIAWGLRRGLFKIITENGKKFLVVGDHKDTLSNTFFELKKKKEMFITPEKQSDFLILKERQIVQYKTETKIEVVPNDSVDIRQIVIGQPVLTHEMLVTGNYKNLDLPTIPLSFSKEPFYQRGKKHFYIEFLEIVKEILISMGFEEMFGPYVEYEFWNFDALFVPQDHPAREVQDKFNISNKDLILDPSITPEIAENVMKTHLNGWKTGSLGWRNKWEMSNACTLILRSHTTAVSIRKLAQGVHNEFKYFTIDRNFRRDAIDATHLPEFHQCEGIIGGEGLNLKNLFGILEAFSKSLGVEKIRFKPGYFPFTEPSVEAYIYHDKLGWIEAAPGGIFRPEVTLPLGIKVPVLAWGIGITRFAMVYYNLSDIRELFSQNLDSLLLKEEVQIKFAHNKG</sequence>
<dbReference type="NCBIfam" id="TIGR00468">
    <property type="entry name" value="pheS"/>
    <property type="match status" value="1"/>
</dbReference>
<evidence type="ECO:0000256" key="5">
    <source>
        <dbReference type="ARBA" id="ARBA00022598"/>
    </source>
</evidence>
<dbReference type="Proteomes" id="UP000241886">
    <property type="component" value="Unassembled WGS sequence"/>
</dbReference>
<dbReference type="InterPro" id="IPR036390">
    <property type="entry name" value="WH_DNA-bd_sf"/>
</dbReference>
<keyword evidence="11" id="KW-0030">Aminoacyl-tRNA synthetase</keyword>
<dbReference type="InterPro" id="IPR045864">
    <property type="entry name" value="aa-tRNA-synth_II/BPL/LPL"/>
</dbReference>
<dbReference type="GO" id="GO:0004826">
    <property type="term" value="F:phenylalanine-tRNA ligase activity"/>
    <property type="evidence" value="ECO:0007669"/>
    <property type="project" value="UniProtKB-EC"/>
</dbReference>
<evidence type="ECO:0000256" key="3">
    <source>
        <dbReference type="ARBA" id="ARBA00012814"/>
    </source>
</evidence>
<evidence type="ECO:0000313" key="13">
    <source>
        <dbReference type="EMBL" id="PSO03871.1"/>
    </source>
</evidence>
<comment type="similarity">
    <text evidence="2">Belongs to the class-II aminoacyl-tRNA synthetase family. Phe-tRNA synthetase alpha subunit type 2 subfamily.</text>
</comment>
<dbReference type="PANTHER" id="PTHR11538">
    <property type="entry name" value="PHENYLALANYL-TRNA SYNTHETASE"/>
    <property type="match status" value="1"/>
</dbReference>
<dbReference type="Gene3D" id="1.10.10.10">
    <property type="entry name" value="Winged helix-like DNA-binding domain superfamily/Winged helix DNA-binding domain"/>
    <property type="match status" value="1"/>
</dbReference>
<dbReference type="GO" id="GO:0000049">
    <property type="term" value="F:tRNA binding"/>
    <property type="evidence" value="ECO:0007669"/>
    <property type="project" value="InterPro"/>
</dbReference>
<dbReference type="InterPro" id="IPR036388">
    <property type="entry name" value="WH-like_DNA-bd_sf"/>
</dbReference>
<dbReference type="GO" id="GO:0005737">
    <property type="term" value="C:cytoplasm"/>
    <property type="evidence" value="ECO:0007669"/>
    <property type="project" value="UniProtKB-SubCell"/>
</dbReference>
<evidence type="ECO:0000256" key="2">
    <source>
        <dbReference type="ARBA" id="ARBA00006703"/>
    </source>
</evidence>
<evidence type="ECO:0000256" key="1">
    <source>
        <dbReference type="ARBA" id="ARBA00004496"/>
    </source>
</evidence>
<keyword evidence="9" id="KW-0460">Magnesium</keyword>
<evidence type="ECO:0000256" key="6">
    <source>
        <dbReference type="ARBA" id="ARBA00022723"/>
    </source>
</evidence>
<evidence type="ECO:0000256" key="8">
    <source>
        <dbReference type="ARBA" id="ARBA00022840"/>
    </source>
</evidence>
<dbReference type="GO" id="GO:0005524">
    <property type="term" value="F:ATP binding"/>
    <property type="evidence" value="ECO:0007669"/>
    <property type="project" value="UniProtKB-KW"/>
</dbReference>
<evidence type="ECO:0000256" key="4">
    <source>
        <dbReference type="ARBA" id="ARBA00022490"/>
    </source>
</evidence>
<proteinExistence type="inferred from homology"/>
<dbReference type="PANTHER" id="PTHR11538:SF40">
    <property type="entry name" value="PHENYLALANINE--TRNA LIGASE ALPHA SUBUNIT"/>
    <property type="match status" value="1"/>
</dbReference>
<dbReference type="InterPro" id="IPR004529">
    <property type="entry name" value="Phe-tRNA-synth_IIc_asu"/>
</dbReference>
<dbReference type="EMBL" id="NEXO01000086">
    <property type="protein sequence ID" value="PSO03871.1"/>
    <property type="molecule type" value="Genomic_DNA"/>
</dbReference>
<dbReference type="GO" id="GO:0046872">
    <property type="term" value="F:metal ion binding"/>
    <property type="evidence" value="ECO:0007669"/>
    <property type="project" value="UniProtKB-KW"/>
</dbReference>
<dbReference type="Pfam" id="PF01409">
    <property type="entry name" value="tRNA-synt_2d"/>
    <property type="match status" value="1"/>
</dbReference>
<keyword evidence="6" id="KW-0479">Metal-binding</keyword>
<dbReference type="PROSITE" id="PS50862">
    <property type="entry name" value="AA_TRNA_LIGASE_II"/>
    <property type="match status" value="1"/>
</dbReference>
<dbReference type="InterPro" id="IPR002319">
    <property type="entry name" value="Phenylalanyl-tRNA_Synthase"/>
</dbReference>
<keyword evidence="4" id="KW-0963">Cytoplasm</keyword>
<comment type="caution">
    <text evidence="13">The sequence shown here is derived from an EMBL/GenBank/DDBJ whole genome shotgun (WGS) entry which is preliminary data.</text>
</comment>
<dbReference type="SUPFAM" id="SSF46785">
    <property type="entry name" value="Winged helix' DNA-binding domain"/>
    <property type="match status" value="1"/>
</dbReference>
<dbReference type="AlphaFoldDB" id="A0A2R6BZ14"/>
<gene>
    <name evidence="13" type="ORF">B9Q13_06170</name>
</gene>
<dbReference type="SUPFAM" id="SSF55681">
    <property type="entry name" value="Class II aaRS and biotin synthetases"/>
    <property type="match status" value="1"/>
</dbReference>
<evidence type="ECO:0000256" key="10">
    <source>
        <dbReference type="ARBA" id="ARBA00022917"/>
    </source>
</evidence>
<protein>
    <recommendedName>
        <fullName evidence="3">phenylalanine--tRNA ligase</fullName>
        <ecNumber evidence="3">6.1.1.20</ecNumber>
    </recommendedName>
</protein>
<evidence type="ECO:0000259" key="12">
    <source>
        <dbReference type="PROSITE" id="PS50862"/>
    </source>
</evidence>
<evidence type="ECO:0000256" key="7">
    <source>
        <dbReference type="ARBA" id="ARBA00022741"/>
    </source>
</evidence>
<keyword evidence="8" id="KW-0067">ATP-binding</keyword>
<dbReference type="GO" id="GO:0006432">
    <property type="term" value="P:phenylalanyl-tRNA aminoacylation"/>
    <property type="evidence" value="ECO:0007669"/>
    <property type="project" value="InterPro"/>
</dbReference>
<dbReference type="Gene3D" id="3.30.930.10">
    <property type="entry name" value="Bira Bifunctional Protein, Domain 2"/>
    <property type="match status" value="1"/>
</dbReference>
<keyword evidence="7" id="KW-0547">Nucleotide-binding</keyword>
<comment type="subcellular location">
    <subcellularLocation>
        <location evidence="1">Cytoplasm</location>
    </subcellularLocation>
</comment>